<keyword evidence="12" id="KW-1185">Reference proteome</keyword>
<keyword evidence="5 8" id="KW-0812">Transmembrane</keyword>
<accession>A0A1U9K608</accession>
<comment type="subcellular location">
    <subcellularLocation>
        <location evidence="1">Cell membrane</location>
        <topology evidence="1">Multi-pass membrane protein</topology>
    </subcellularLocation>
    <subcellularLocation>
        <location evidence="8">Membrane</location>
        <topology evidence="8">Multi-pass membrane protein</topology>
    </subcellularLocation>
</comment>
<evidence type="ECO:0000256" key="6">
    <source>
        <dbReference type="ARBA" id="ARBA00022989"/>
    </source>
</evidence>
<comment type="similarity">
    <text evidence="2">Belongs to the CPA3 antiporters (TC 2.A.63) subunit D family.</text>
</comment>
<keyword evidence="3" id="KW-0050">Antiport</keyword>
<dbReference type="Pfam" id="PF00361">
    <property type="entry name" value="Proton_antipo_M"/>
    <property type="match status" value="1"/>
</dbReference>
<evidence type="ECO:0000256" key="1">
    <source>
        <dbReference type="ARBA" id="ARBA00004651"/>
    </source>
</evidence>
<dbReference type="KEGG" id="ntr:B0W44_06290"/>
<evidence type="ECO:0000256" key="9">
    <source>
        <dbReference type="SAM" id="Phobius"/>
    </source>
</evidence>
<dbReference type="AlphaFoldDB" id="A0A1U9K608"/>
<feature type="transmembrane region" description="Helical" evidence="9">
    <location>
        <begin position="31"/>
        <end position="48"/>
    </location>
</feature>
<gene>
    <name evidence="11" type="ORF">B0W44_06290</name>
</gene>
<dbReference type="GO" id="GO:0005886">
    <property type="term" value="C:plasma membrane"/>
    <property type="evidence" value="ECO:0007669"/>
    <property type="project" value="UniProtKB-SubCell"/>
</dbReference>
<reference evidence="11 12" key="1">
    <citation type="journal article" date="2015" name="Int. J. Syst. Evol. Microbiol.">
        <title>Novibacillus thermophilus gen. nov., sp. nov., a Gram-staining-negative and moderately thermophilic member of the family Thermoactinomycetaceae.</title>
        <authorList>
            <person name="Yang G."/>
            <person name="Chen J."/>
            <person name="Zhou S."/>
        </authorList>
    </citation>
    <scope>NUCLEOTIDE SEQUENCE [LARGE SCALE GENOMIC DNA]</scope>
    <source>
        <strain evidence="11 12">SG-1</strain>
    </source>
</reference>
<dbReference type="PANTHER" id="PTHR42703:SF1">
    <property type="entry name" value="NA(+)_H(+) ANTIPORTER SUBUNIT D1"/>
    <property type="match status" value="1"/>
</dbReference>
<evidence type="ECO:0000256" key="3">
    <source>
        <dbReference type="ARBA" id="ARBA00022449"/>
    </source>
</evidence>
<feature type="transmembrane region" description="Helical" evidence="9">
    <location>
        <begin position="299"/>
        <end position="318"/>
    </location>
</feature>
<dbReference type="NCBIfam" id="NF009306">
    <property type="entry name" value="PRK12663.1"/>
    <property type="match status" value="1"/>
</dbReference>
<protein>
    <submittedName>
        <fullName evidence="11">Na+/H+ antiporter subunit D</fullName>
    </submittedName>
</protein>
<dbReference type="PANTHER" id="PTHR42703">
    <property type="entry name" value="NADH DEHYDROGENASE"/>
    <property type="match status" value="1"/>
</dbReference>
<evidence type="ECO:0000256" key="5">
    <source>
        <dbReference type="ARBA" id="ARBA00022692"/>
    </source>
</evidence>
<organism evidence="11 12">
    <name type="scientific">Novibacillus thermophilus</name>
    <dbReference type="NCBI Taxonomy" id="1471761"/>
    <lineage>
        <taxon>Bacteria</taxon>
        <taxon>Bacillati</taxon>
        <taxon>Bacillota</taxon>
        <taxon>Bacilli</taxon>
        <taxon>Bacillales</taxon>
        <taxon>Thermoactinomycetaceae</taxon>
        <taxon>Novibacillus</taxon>
    </lineage>
</organism>
<dbReference type="RefSeq" id="WP_077719309.1">
    <property type="nucleotide sequence ID" value="NZ_CP019699.1"/>
</dbReference>
<evidence type="ECO:0000256" key="8">
    <source>
        <dbReference type="RuleBase" id="RU000320"/>
    </source>
</evidence>
<dbReference type="GO" id="GO:0015297">
    <property type="term" value="F:antiporter activity"/>
    <property type="evidence" value="ECO:0007669"/>
    <property type="project" value="UniProtKB-KW"/>
</dbReference>
<feature type="transmembrane region" description="Helical" evidence="9">
    <location>
        <begin position="448"/>
        <end position="473"/>
    </location>
</feature>
<feature type="transmembrane region" description="Helical" evidence="9">
    <location>
        <begin position="241"/>
        <end position="264"/>
    </location>
</feature>
<evidence type="ECO:0000256" key="2">
    <source>
        <dbReference type="ARBA" id="ARBA00005346"/>
    </source>
</evidence>
<dbReference type="Proteomes" id="UP000188603">
    <property type="component" value="Chromosome"/>
</dbReference>
<dbReference type="InterPro" id="IPR050586">
    <property type="entry name" value="CPA3_Na-H_Antiporter_D"/>
</dbReference>
<dbReference type="EMBL" id="CP019699">
    <property type="protein sequence ID" value="AQS55453.1"/>
    <property type="molecule type" value="Genomic_DNA"/>
</dbReference>
<dbReference type="PRINTS" id="PR01437">
    <property type="entry name" value="NUOXDRDTASE4"/>
</dbReference>
<feature type="transmembrane region" description="Helical" evidence="9">
    <location>
        <begin position="403"/>
        <end position="427"/>
    </location>
</feature>
<feature type="domain" description="NADH:quinone oxidoreductase/Mrp antiporter transmembrane" evidence="10">
    <location>
        <begin position="128"/>
        <end position="416"/>
    </location>
</feature>
<feature type="transmembrane region" description="Helical" evidence="9">
    <location>
        <begin position="132"/>
        <end position="151"/>
    </location>
</feature>
<feature type="transmembrane region" description="Helical" evidence="9">
    <location>
        <begin position="270"/>
        <end position="292"/>
    </location>
</feature>
<evidence type="ECO:0000256" key="4">
    <source>
        <dbReference type="ARBA" id="ARBA00022475"/>
    </source>
</evidence>
<evidence type="ECO:0000259" key="10">
    <source>
        <dbReference type="Pfam" id="PF00361"/>
    </source>
</evidence>
<proteinExistence type="inferred from homology"/>
<feature type="transmembrane region" description="Helical" evidence="9">
    <location>
        <begin position="163"/>
        <end position="184"/>
    </location>
</feature>
<dbReference type="GO" id="GO:0008137">
    <property type="term" value="F:NADH dehydrogenase (ubiquinone) activity"/>
    <property type="evidence" value="ECO:0007669"/>
    <property type="project" value="InterPro"/>
</dbReference>
<feature type="transmembrane region" description="Helical" evidence="9">
    <location>
        <begin position="6"/>
        <end position="22"/>
    </location>
</feature>
<feature type="transmembrane region" description="Helical" evidence="9">
    <location>
        <begin position="108"/>
        <end position="126"/>
    </location>
</feature>
<dbReference type="GO" id="GO:0042773">
    <property type="term" value="P:ATP synthesis coupled electron transport"/>
    <property type="evidence" value="ECO:0007669"/>
    <property type="project" value="InterPro"/>
</dbReference>
<feature type="transmembrane region" description="Helical" evidence="9">
    <location>
        <begin position="330"/>
        <end position="351"/>
    </location>
</feature>
<keyword evidence="6 9" id="KW-1133">Transmembrane helix</keyword>
<keyword evidence="3" id="KW-0813">Transport</keyword>
<feature type="transmembrane region" description="Helical" evidence="9">
    <location>
        <begin position="371"/>
        <end position="391"/>
    </location>
</feature>
<dbReference type="NCBIfam" id="NF005818">
    <property type="entry name" value="PRK07691.1"/>
    <property type="match status" value="1"/>
</dbReference>
<evidence type="ECO:0000313" key="12">
    <source>
        <dbReference type="Proteomes" id="UP000188603"/>
    </source>
</evidence>
<evidence type="ECO:0000256" key="7">
    <source>
        <dbReference type="ARBA" id="ARBA00023136"/>
    </source>
</evidence>
<keyword evidence="7 9" id="KW-0472">Membrane</keyword>
<dbReference type="InterPro" id="IPR001750">
    <property type="entry name" value="ND/Mrp_TM"/>
</dbReference>
<keyword evidence="4" id="KW-1003">Cell membrane</keyword>
<dbReference type="InterPro" id="IPR003918">
    <property type="entry name" value="NADH_UbQ_OxRdtase"/>
</dbReference>
<sequence length="494" mass="52825">MNNVIVFPVIVPLLTGILLIFLKERVGVQRVLSAAGLFLSTGIALFLVRQVPAEGIQTLAAGNWPAPFGIVFVADMFAVLLILTTHLVGLACLFFSFRGIGEGRERHYYYPLFLFLVGGVCGAFLTGDAFNLFVFFEVLLIASYALIALGGTRRQLRESLKYVVVNVVSSTLFLISLGFLYAVTGTLNMADLSVKVADSGQPGVLTALSVLFLVVFAIKAALFPLYFWLPDSYAAPPTPVAALFAGLLTKVGVYAIFRFFTLIFVNDTPFTHTMILIFAAVTMVIGVIGAVGSENVKHILAYNVISAVGLILTGLGFYNDAGVTGAVLYLVHDMIIKACLFLLGGVIVGIAGTEKLAHMGGLIKKHPQLGWLFFTAAMSLAGIPPLSGFVGKVLLLQGGIQASSYWVVGLSLLVSLLILFSVMRIFIYGVWGEERFPAGKKMRGDGALLAPAAFLVVLSVAIGLGAEGVYPYISLAGEQLMDPSLYIESVNVKE</sequence>
<dbReference type="OrthoDB" id="9811718at2"/>
<name>A0A1U9K608_9BACL</name>
<feature type="transmembrane region" description="Helical" evidence="9">
    <location>
        <begin position="204"/>
        <end position="229"/>
    </location>
</feature>
<evidence type="ECO:0000313" key="11">
    <source>
        <dbReference type="EMBL" id="AQS55453.1"/>
    </source>
</evidence>
<dbReference type="STRING" id="1471761.B0W44_06290"/>
<feature type="transmembrane region" description="Helical" evidence="9">
    <location>
        <begin position="68"/>
        <end position="96"/>
    </location>
</feature>